<gene>
    <name evidence="1" type="ORF">KDK92_17055</name>
</gene>
<keyword evidence="2" id="KW-1185">Reference proteome</keyword>
<accession>A0A9J6P6M1</accession>
<name>A0A9J6P6M1_9CLOT</name>
<dbReference type="EMBL" id="JAGSOJ010000004">
    <property type="protein sequence ID" value="MCM1991445.1"/>
    <property type="molecule type" value="Genomic_DNA"/>
</dbReference>
<dbReference type="RefSeq" id="WP_250860566.1">
    <property type="nucleotide sequence ID" value="NZ_JAGSOJ010000004.1"/>
</dbReference>
<reference evidence="1" key="2">
    <citation type="submission" date="2021-04" db="EMBL/GenBank/DDBJ databases">
        <authorList>
            <person name="Dong X."/>
        </authorList>
    </citation>
    <scope>NUCLEOTIDE SEQUENCE</scope>
    <source>
        <strain evidence="1">ZWT</strain>
    </source>
</reference>
<dbReference type="AlphaFoldDB" id="A0A9J6P6M1"/>
<protein>
    <submittedName>
        <fullName evidence="1">Uncharacterized protein</fullName>
    </submittedName>
</protein>
<sequence>MENLKLSWGDGIFNPYLPLTLYQSTPYGQYAYLATMLIKQNIINNFY</sequence>
<evidence type="ECO:0000313" key="1">
    <source>
        <dbReference type="EMBL" id="MCM1991445.1"/>
    </source>
</evidence>
<organism evidence="1 2">
    <name type="scientific">Oceanirhabdus seepicola</name>
    <dbReference type="NCBI Taxonomy" id="2828781"/>
    <lineage>
        <taxon>Bacteria</taxon>
        <taxon>Bacillati</taxon>
        <taxon>Bacillota</taxon>
        <taxon>Clostridia</taxon>
        <taxon>Eubacteriales</taxon>
        <taxon>Clostridiaceae</taxon>
        <taxon>Oceanirhabdus</taxon>
    </lineage>
</organism>
<proteinExistence type="predicted"/>
<evidence type="ECO:0000313" key="2">
    <source>
        <dbReference type="Proteomes" id="UP001056429"/>
    </source>
</evidence>
<dbReference type="Proteomes" id="UP001056429">
    <property type="component" value="Unassembled WGS sequence"/>
</dbReference>
<reference evidence="1" key="1">
    <citation type="journal article" date="2021" name="mSystems">
        <title>Bacteria and Archaea Synergistically Convert Glycine Betaine to Biogenic Methane in the Formosa Cold Seep of the South China Sea.</title>
        <authorList>
            <person name="Li L."/>
            <person name="Zhang W."/>
            <person name="Zhang S."/>
            <person name="Song L."/>
            <person name="Sun Q."/>
            <person name="Zhang H."/>
            <person name="Xiang H."/>
            <person name="Dong X."/>
        </authorList>
    </citation>
    <scope>NUCLEOTIDE SEQUENCE</scope>
    <source>
        <strain evidence="1">ZWT</strain>
    </source>
</reference>
<comment type="caution">
    <text evidence="1">The sequence shown here is derived from an EMBL/GenBank/DDBJ whole genome shotgun (WGS) entry which is preliminary data.</text>
</comment>